<evidence type="ECO:0000256" key="4">
    <source>
        <dbReference type="ARBA" id="ARBA00016244"/>
    </source>
</evidence>
<dbReference type="InterPro" id="IPR001444">
    <property type="entry name" value="Flag_bb_rod_N"/>
</dbReference>
<comment type="similarity">
    <text evidence="3">Belongs to the flagella basal body rod proteins family.</text>
</comment>
<keyword evidence="10" id="KW-0282">Flagellum</keyword>
<dbReference type="InterPro" id="IPR053927">
    <property type="entry name" value="FlgK_helical"/>
</dbReference>
<dbReference type="Pfam" id="PF22638">
    <property type="entry name" value="FlgK_D1"/>
    <property type="match status" value="1"/>
</dbReference>
<dbReference type="RefSeq" id="WP_089306294.1">
    <property type="nucleotide sequence ID" value="NZ_FZOO01000007.1"/>
</dbReference>
<evidence type="ECO:0000256" key="6">
    <source>
        <dbReference type="ARBA" id="ARBA00023143"/>
    </source>
</evidence>
<sequence length="481" mass="48924">MTSTFGGLNTARTALWAAQRGLDLTGQNVANVNTEGYSRQRVDLQAVGGTAVPALHSVSSPVGGGVDAGRVTRIRDVFLEQRAHTEISRTAELTVAAEALGGVEAALREPGDTGLQSMLADVWTGFSEVANNPTEPAARGLVLERLDILAGGLHTARATLDQQWTQTRDDLQALVADVNATATSIGELNTAIGAASRAGLPVNELADRRDLLVVSLAERVGATVRPAADGMVDVLVGGSTLVSGGATLGLQLAGADTPDGVGTGDDPRVRTDPGGTTIAIGGTAGGQLAALTDTIPGYRGRLDQMARDLVGRLNAVQAAGYDATGASGADQPLLDDGSGTVPVDPATVHAGNITVRVSDPALLAVAASSPAAVGGQPSADGDNADAFFRLSLAPDGVDAGYRQLVVALGVESAVASRDLEVQTVISTQVDAARESVSGVNLDEEMTTMLSFQHAYGAAARMVTAIDEAIDTLITRTGLVGR</sequence>
<evidence type="ECO:0000259" key="8">
    <source>
        <dbReference type="Pfam" id="PF06429"/>
    </source>
</evidence>
<evidence type="ECO:0000259" key="9">
    <source>
        <dbReference type="Pfam" id="PF22638"/>
    </source>
</evidence>
<evidence type="ECO:0000256" key="5">
    <source>
        <dbReference type="ARBA" id="ARBA00022525"/>
    </source>
</evidence>
<dbReference type="Pfam" id="PF00460">
    <property type="entry name" value="Flg_bb_rod"/>
    <property type="match status" value="1"/>
</dbReference>
<dbReference type="Proteomes" id="UP000198373">
    <property type="component" value="Unassembled WGS sequence"/>
</dbReference>
<feature type="domain" description="Flagellar basal body rod protein N-terminal" evidence="7">
    <location>
        <begin position="8"/>
        <end position="37"/>
    </location>
</feature>
<keyword evidence="11" id="KW-1185">Reference proteome</keyword>
<feature type="domain" description="Flagellar basal-body/hook protein C-terminal" evidence="8">
    <location>
        <begin position="436"/>
        <end position="474"/>
    </location>
</feature>
<dbReference type="Pfam" id="PF06429">
    <property type="entry name" value="Flg_bbr_C"/>
    <property type="match status" value="1"/>
</dbReference>
<gene>
    <name evidence="10" type="ORF">SAMN06893096_10711</name>
</gene>
<dbReference type="SUPFAM" id="SSF64518">
    <property type="entry name" value="Phase 1 flagellin"/>
    <property type="match status" value="1"/>
</dbReference>
<evidence type="ECO:0000256" key="2">
    <source>
        <dbReference type="ARBA" id="ARBA00004613"/>
    </source>
</evidence>
<proteinExistence type="inferred from homology"/>
<name>A0A239GPW4_9ACTN</name>
<accession>A0A239GPW4</accession>
<dbReference type="InterPro" id="IPR010930">
    <property type="entry name" value="Flg_bb/hook_C_dom"/>
</dbReference>
<comment type="subcellular location">
    <subcellularLocation>
        <location evidence="1">Bacterial flagellum</location>
    </subcellularLocation>
    <subcellularLocation>
        <location evidence="2">Secreted</location>
    </subcellularLocation>
</comment>
<reference evidence="11" key="1">
    <citation type="submission" date="2017-06" db="EMBL/GenBank/DDBJ databases">
        <authorList>
            <person name="Varghese N."/>
            <person name="Submissions S."/>
        </authorList>
    </citation>
    <scope>NUCLEOTIDE SEQUENCE [LARGE SCALE GENOMIC DNA]</scope>
    <source>
        <strain evidence="11">DSM 46839</strain>
    </source>
</reference>
<dbReference type="EMBL" id="FZOO01000007">
    <property type="protein sequence ID" value="SNS71249.1"/>
    <property type="molecule type" value="Genomic_DNA"/>
</dbReference>
<evidence type="ECO:0000313" key="11">
    <source>
        <dbReference type="Proteomes" id="UP000198373"/>
    </source>
</evidence>
<keyword evidence="10" id="KW-0969">Cilium</keyword>
<dbReference type="GO" id="GO:0005576">
    <property type="term" value="C:extracellular region"/>
    <property type="evidence" value="ECO:0007669"/>
    <property type="project" value="UniProtKB-SubCell"/>
</dbReference>
<dbReference type="InterPro" id="IPR002371">
    <property type="entry name" value="FlgK"/>
</dbReference>
<organism evidence="10 11">
    <name type="scientific">Geodermatophilus pulveris</name>
    <dbReference type="NCBI Taxonomy" id="1564159"/>
    <lineage>
        <taxon>Bacteria</taxon>
        <taxon>Bacillati</taxon>
        <taxon>Actinomycetota</taxon>
        <taxon>Actinomycetes</taxon>
        <taxon>Geodermatophilales</taxon>
        <taxon>Geodermatophilaceae</taxon>
        <taxon>Geodermatophilus</taxon>
    </lineage>
</organism>
<evidence type="ECO:0000259" key="7">
    <source>
        <dbReference type="Pfam" id="PF00460"/>
    </source>
</evidence>
<feature type="domain" description="Flagellar hook-associated protein FlgK helical" evidence="9">
    <location>
        <begin position="103"/>
        <end position="330"/>
    </location>
</feature>
<dbReference type="PANTHER" id="PTHR30033:SF1">
    <property type="entry name" value="FLAGELLAR HOOK-ASSOCIATED PROTEIN 1"/>
    <property type="match status" value="1"/>
</dbReference>
<dbReference type="NCBIfam" id="TIGR02492">
    <property type="entry name" value="flgK_ends"/>
    <property type="match status" value="1"/>
</dbReference>
<evidence type="ECO:0000256" key="1">
    <source>
        <dbReference type="ARBA" id="ARBA00004365"/>
    </source>
</evidence>
<dbReference type="OrthoDB" id="9802553at2"/>
<protein>
    <recommendedName>
        <fullName evidence="4">Flagellar hook-associated protein 1</fullName>
    </recommendedName>
</protein>
<dbReference type="GO" id="GO:0044780">
    <property type="term" value="P:bacterial-type flagellum assembly"/>
    <property type="evidence" value="ECO:0007669"/>
    <property type="project" value="InterPro"/>
</dbReference>
<dbReference type="AlphaFoldDB" id="A0A239GPW4"/>
<dbReference type="GO" id="GO:0009424">
    <property type="term" value="C:bacterial-type flagellum hook"/>
    <property type="evidence" value="ECO:0007669"/>
    <property type="project" value="InterPro"/>
</dbReference>
<dbReference type="GO" id="GO:0005198">
    <property type="term" value="F:structural molecule activity"/>
    <property type="evidence" value="ECO:0007669"/>
    <property type="project" value="InterPro"/>
</dbReference>
<evidence type="ECO:0000313" key="10">
    <source>
        <dbReference type="EMBL" id="SNS71249.1"/>
    </source>
</evidence>
<dbReference type="PANTHER" id="PTHR30033">
    <property type="entry name" value="FLAGELLAR HOOK-ASSOCIATED PROTEIN 1"/>
    <property type="match status" value="1"/>
</dbReference>
<keyword evidence="10" id="KW-0966">Cell projection</keyword>
<evidence type="ECO:0000256" key="3">
    <source>
        <dbReference type="ARBA" id="ARBA00009677"/>
    </source>
</evidence>
<keyword evidence="5" id="KW-0964">Secreted</keyword>
<keyword evidence="6" id="KW-0975">Bacterial flagellum</keyword>